<evidence type="ECO:0000256" key="1">
    <source>
        <dbReference type="SAM" id="MobiDB-lite"/>
    </source>
</evidence>
<keyword evidence="3" id="KW-0378">Hydrolase</keyword>
<dbReference type="InterPro" id="IPR041371">
    <property type="entry name" value="GH92_N"/>
</dbReference>
<dbReference type="Gene3D" id="1.20.1610.10">
    <property type="entry name" value="alpha-1,2-mannosidases domains"/>
    <property type="match status" value="1"/>
</dbReference>
<sequence>MTRDNRVGRLPYHFGDPKITGFIGTHQPAIWMGDSGYVAGMPGVGPVRTAEADRGLPYSHGDERSAPDRYTVDMHPAPGQTLRAELTATSRVGVLRLTYPRNTETNFVVQATRSGITGNVHIDPAGQEISGYNPDRQDGNLGPFKAPGFKGYFVARFDTAFAGYGTAAGATRYDGQADRTDQDVVGYVRFPAGTVTVTVRIATSFISADQARANLDNEVPDGQGFDATAASTRAAWADKLDRVHIQGATADQLAIFYTAMFHALQYPSEMSEHGRYYSAYDDKVHNGVSYTGYSLWDTFRAENAFLTLFAPERVDDMATSMLQDYQQGGWLPLWKNITETNIMEGTNADSIIAEDIAKGFHGFDLDLAYRAVRKDAMTPPDDDTTLWYGDRQQGTPVEARAGLTTYLKNGWVAADHTAEAGTRTLDYSYEDWAVAQVAKATGNTADAAYFSNRSANYKKQYNAATGFMQARNLDGSWAEGAWTEGDQWVYTNDVLHDVPGLIALKGGDASYSDWLDGYFAGGHNNQTNEPSHHVPYLYDYAGRPWRTQQLVRRIAGSNYHNAPDGLSGNEDCGQMSAWYLFSAMGFYPVNPASGQYVVGSPFFDKVTLDLPGTSRPLVISSPNAPSSPYVQALSLNGRAITEPFLRHEDLTGGGELDFTMNTAPQAWSATTTPPPPSVDLALDRPVRMINGNPAANWGKPTENAVDGDPSTMAQSTGSAPWSLQVDLGATTTLGRAVVNPDWENYPVSYDVEVSTGGTDWTTVASEASSGGTTGCAEHGVTTCGQIHTYTFAPTRARYVRLSVNSWVSARTGAPADGYGWGLREFEVYAPTAAGRGGTGTSVGRR</sequence>
<dbReference type="EMBL" id="BAAATR010000004">
    <property type="protein sequence ID" value="GAA2233689.1"/>
    <property type="molecule type" value="Genomic_DNA"/>
</dbReference>
<dbReference type="InterPro" id="IPR014718">
    <property type="entry name" value="GH-type_carb-bd"/>
</dbReference>
<dbReference type="SUPFAM" id="SSF49785">
    <property type="entry name" value="Galactose-binding domain-like"/>
    <property type="match status" value="1"/>
</dbReference>
<dbReference type="Gene3D" id="1.20.1050.60">
    <property type="entry name" value="alpha-1,2-mannosidase"/>
    <property type="match status" value="1"/>
</dbReference>
<evidence type="ECO:0000313" key="3">
    <source>
        <dbReference type="EMBL" id="GAA2233689.1"/>
    </source>
</evidence>
<dbReference type="GO" id="GO:0016787">
    <property type="term" value="F:hydrolase activity"/>
    <property type="evidence" value="ECO:0007669"/>
    <property type="project" value="UniProtKB-KW"/>
</dbReference>
<dbReference type="NCBIfam" id="TIGR01180">
    <property type="entry name" value="aman2_put"/>
    <property type="match status" value="1"/>
</dbReference>
<dbReference type="SUPFAM" id="SSF48208">
    <property type="entry name" value="Six-hairpin glycosidases"/>
    <property type="match status" value="1"/>
</dbReference>
<dbReference type="Pfam" id="PF00754">
    <property type="entry name" value="F5_F8_type_C"/>
    <property type="match status" value="1"/>
</dbReference>
<dbReference type="InterPro" id="IPR005887">
    <property type="entry name" value="GH92_a_mannosidase_put"/>
</dbReference>
<gene>
    <name evidence="3" type="ORF">GCM10010430_12980</name>
</gene>
<dbReference type="InterPro" id="IPR000421">
    <property type="entry name" value="FA58C"/>
</dbReference>
<name>A0ABN3DJT3_9ACTN</name>
<dbReference type="InterPro" id="IPR012939">
    <property type="entry name" value="Glyco_hydro_92"/>
</dbReference>
<dbReference type="InterPro" id="IPR008928">
    <property type="entry name" value="6-hairpin_glycosidase_sf"/>
</dbReference>
<dbReference type="PANTHER" id="PTHR12143">
    <property type="entry name" value="PEPTIDE N-GLYCANASE PNGASE -RELATED"/>
    <property type="match status" value="1"/>
</dbReference>
<dbReference type="InterPro" id="IPR008979">
    <property type="entry name" value="Galactose-bd-like_sf"/>
</dbReference>
<dbReference type="Pfam" id="PF17678">
    <property type="entry name" value="Glyco_hydro_92N"/>
    <property type="match status" value="1"/>
</dbReference>
<feature type="compositionally biased region" description="Basic and acidic residues" evidence="1">
    <location>
        <begin position="50"/>
        <end position="70"/>
    </location>
</feature>
<protein>
    <submittedName>
        <fullName evidence="3">GH92 family glycosyl hydrolase</fullName>
    </submittedName>
</protein>
<dbReference type="Proteomes" id="UP001500305">
    <property type="component" value="Unassembled WGS sequence"/>
</dbReference>
<dbReference type="Gene3D" id="2.70.98.10">
    <property type="match status" value="1"/>
</dbReference>
<dbReference type="Gene3D" id="2.60.120.260">
    <property type="entry name" value="Galactose-binding domain-like"/>
    <property type="match status" value="1"/>
</dbReference>
<dbReference type="PANTHER" id="PTHR12143:SF43">
    <property type="entry name" value="PUTATIVE-RELATED"/>
    <property type="match status" value="1"/>
</dbReference>
<dbReference type="Pfam" id="PF07971">
    <property type="entry name" value="Glyco_hydro_92"/>
    <property type="match status" value="1"/>
</dbReference>
<feature type="region of interest" description="Disordered" evidence="1">
    <location>
        <begin position="48"/>
        <end position="70"/>
    </location>
</feature>
<dbReference type="Gene3D" id="3.30.2080.10">
    <property type="entry name" value="GH92 mannosidase domain"/>
    <property type="match status" value="1"/>
</dbReference>
<proteinExistence type="predicted"/>
<comment type="caution">
    <text evidence="3">The sequence shown here is derived from an EMBL/GenBank/DDBJ whole genome shotgun (WGS) entry which is preliminary data.</text>
</comment>
<organism evidence="3 4">
    <name type="scientific">Kitasatospora cystarginea</name>
    <dbReference type="NCBI Taxonomy" id="58350"/>
    <lineage>
        <taxon>Bacteria</taxon>
        <taxon>Bacillati</taxon>
        <taxon>Actinomycetota</taxon>
        <taxon>Actinomycetes</taxon>
        <taxon>Kitasatosporales</taxon>
        <taxon>Streptomycetaceae</taxon>
        <taxon>Kitasatospora</taxon>
    </lineage>
</organism>
<reference evidence="3 4" key="1">
    <citation type="journal article" date="2019" name="Int. J. Syst. Evol. Microbiol.">
        <title>The Global Catalogue of Microorganisms (GCM) 10K type strain sequencing project: providing services to taxonomists for standard genome sequencing and annotation.</title>
        <authorList>
            <consortium name="The Broad Institute Genomics Platform"/>
            <consortium name="The Broad Institute Genome Sequencing Center for Infectious Disease"/>
            <person name="Wu L."/>
            <person name="Ma J."/>
        </authorList>
    </citation>
    <scope>NUCLEOTIDE SEQUENCE [LARGE SCALE GENOMIC DNA]</scope>
    <source>
        <strain evidence="3 4">JCM 7356</strain>
    </source>
</reference>
<keyword evidence="4" id="KW-1185">Reference proteome</keyword>
<evidence type="ECO:0000259" key="2">
    <source>
        <dbReference type="PROSITE" id="PS50022"/>
    </source>
</evidence>
<feature type="domain" description="F5/8 type C" evidence="2">
    <location>
        <begin position="651"/>
        <end position="820"/>
    </location>
</feature>
<accession>A0ABN3DJT3</accession>
<dbReference type="PROSITE" id="PS50022">
    <property type="entry name" value="FA58C_3"/>
    <property type="match status" value="1"/>
</dbReference>
<evidence type="ECO:0000313" key="4">
    <source>
        <dbReference type="Proteomes" id="UP001500305"/>
    </source>
</evidence>
<dbReference type="InterPro" id="IPR050883">
    <property type="entry name" value="PNGase"/>
</dbReference>